<evidence type="ECO:0000256" key="1">
    <source>
        <dbReference type="ARBA" id="ARBA00023002"/>
    </source>
</evidence>
<dbReference type="Pfam" id="PF13510">
    <property type="entry name" value="Fer2_4"/>
    <property type="match status" value="1"/>
</dbReference>
<keyword evidence="3" id="KW-1185">Reference proteome</keyword>
<dbReference type="EMBL" id="JACSPM010000001">
    <property type="protein sequence ID" value="MBD8023289.1"/>
    <property type="molecule type" value="Genomic_DNA"/>
</dbReference>
<reference evidence="2 3" key="1">
    <citation type="submission" date="2020-08" db="EMBL/GenBank/DDBJ databases">
        <title>A Genomic Blueprint of the Chicken Gut Microbiome.</title>
        <authorList>
            <person name="Gilroy R."/>
            <person name="Ravi A."/>
            <person name="Getino M."/>
            <person name="Pursley I."/>
            <person name="Horton D.L."/>
            <person name="Alikhan N.-F."/>
            <person name="Baker D."/>
            <person name="Gharbi K."/>
            <person name="Hall N."/>
            <person name="Watson M."/>
            <person name="Adriaenssens E.M."/>
            <person name="Foster-Nyarko E."/>
            <person name="Jarju S."/>
            <person name="Secka A."/>
            <person name="Antonio M."/>
            <person name="Oren A."/>
            <person name="Chaudhuri R."/>
            <person name="La Ragione R.M."/>
            <person name="Hildebrand F."/>
            <person name="Pallen M.J."/>
        </authorList>
    </citation>
    <scope>NUCLEOTIDE SEQUENCE [LARGE SCALE GENOMIC DNA]</scope>
    <source>
        <strain evidence="2 3">Sa1CUA4</strain>
    </source>
</reference>
<dbReference type="SUPFAM" id="SSF54292">
    <property type="entry name" value="2Fe-2S ferredoxin-like"/>
    <property type="match status" value="1"/>
</dbReference>
<keyword evidence="1" id="KW-0560">Oxidoreductase</keyword>
<evidence type="ECO:0000313" key="2">
    <source>
        <dbReference type="EMBL" id="MBD8023289.1"/>
    </source>
</evidence>
<name>A0ABR8X211_9MICO</name>
<dbReference type="Proteomes" id="UP000602532">
    <property type="component" value="Unassembled WGS sequence"/>
</dbReference>
<proteinExistence type="predicted"/>
<dbReference type="InterPro" id="IPR036010">
    <property type="entry name" value="2Fe-2S_ferredoxin-like_sf"/>
</dbReference>
<dbReference type="InterPro" id="IPR042204">
    <property type="entry name" value="2Fe-2S-bd_N"/>
</dbReference>
<gene>
    <name evidence="2" type="ORF">H9622_06745</name>
</gene>
<sequence length="110" mass="11622">MSSAKAHGRVGGHGLERGQRVEILIDGRPSEAYEGESVAAAVMADRDLGLRETGEGDPRGYFCGMGVCFECVMVVDGVPQTRTCVTWVREGMTVERQVGAGTAGEAAHSH</sequence>
<evidence type="ECO:0000313" key="3">
    <source>
        <dbReference type="Proteomes" id="UP000602532"/>
    </source>
</evidence>
<comment type="caution">
    <text evidence="2">The sequence shown here is derived from an EMBL/GenBank/DDBJ whole genome shotgun (WGS) entry which is preliminary data.</text>
</comment>
<dbReference type="Gene3D" id="3.10.20.440">
    <property type="entry name" value="2Fe-2S iron-sulphur cluster binding domain, sarcosine oxidase, alpha subunit, N-terminal domain"/>
    <property type="match status" value="1"/>
</dbReference>
<accession>A0ABR8X211</accession>
<dbReference type="RefSeq" id="WP_191765436.1">
    <property type="nucleotide sequence ID" value="NZ_JACSPM010000001.1"/>
</dbReference>
<protein>
    <submittedName>
        <fullName evidence="2">(2Fe-2S)-binding protein</fullName>
    </submittedName>
</protein>
<organism evidence="2 3">
    <name type="scientific">Microbacterium gallinarum</name>
    <dbReference type="NCBI Taxonomy" id="2762209"/>
    <lineage>
        <taxon>Bacteria</taxon>
        <taxon>Bacillati</taxon>
        <taxon>Actinomycetota</taxon>
        <taxon>Actinomycetes</taxon>
        <taxon>Micrococcales</taxon>
        <taxon>Microbacteriaceae</taxon>
        <taxon>Microbacterium</taxon>
    </lineage>
</organism>